<dbReference type="Proteomes" id="UP000248311">
    <property type="component" value="Unassembled WGS sequence"/>
</dbReference>
<comment type="caution">
    <text evidence="10">The sequence shown here is derived from an EMBL/GenBank/DDBJ whole genome shotgun (WGS) entry which is preliminary data.</text>
</comment>
<dbReference type="PANTHER" id="PTHR43867">
    <property type="entry name" value="CELLULOSE SYNTHASE CATALYTIC SUBUNIT A [UDP-FORMING]"/>
    <property type="match status" value="1"/>
</dbReference>
<feature type="transmembrane region" description="Helical" evidence="8">
    <location>
        <begin position="475"/>
        <end position="501"/>
    </location>
</feature>
<comment type="subcellular location">
    <subcellularLocation>
        <location evidence="1">Membrane</location>
        <topology evidence="1">Multi-pass membrane protein</topology>
    </subcellularLocation>
</comment>
<dbReference type="SUPFAM" id="SSF53448">
    <property type="entry name" value="Nucleotide-diphospho-sugar transferases"/>
    <property type="match status" value="1"/>
</dbReference>
<evidence type="ECO:0000256" key="6">
    <source>
        <dbReference type="ARBA" id="ARBA00023136"/>
    </source>
</evidence>
<evidence type="ECO:0000256" key="3">
    <source>
        <dbReference type="ARBA" id="ARBA00022679"/>
    </source>
</evidence>
<dbReference type="RefSeq" id="WP_110815642.1">
    <property type="nucleotide sequence ID" value="NZ_QJTE01000009.1"/>
</dbReference>
<feature type="transmembrane region" description="Helical" evidence="8">
    <location>
        <begin position="521"/>
        <end position="546"/>
    </location>
</feature>
<dbReference type="OrthoDB" id="7431422at2"/>
<feature type="domain" description="Glycosyltransferase 2-like" evidence="9">
    <location>
        <begin position="315"/>
        <end position="509"/>
    </location>
</feature>
<accession>A0A318SM82</accession>
<organism evidence="10 11">
    <name type="scientific">Pseudoroseicyclus aestuarii</name>
    <dbReference type="NCBI Taxonomy" id="1795041"/>
    <lineage>
        <taxon>Bacteria</taxon>
        <taxon>Pseudomonadati</taxon>
        <taxon>Pseudomonadota</taxon>
        <taxon>Alphaproteobacteria</taxon>
        <taxon>Rhodobacterales</taxon>
        <taxon>Paracoccaceae</taxon>
        <taxon>Pseudoroseicyclus</taxon>
    </lineage>
</organism>
<evidence type="ECO:0000256" key="4">
    <source>
        <dbReference type="ARBA" id="ARBA00022692"/>
    </source>
</evidence>
<reference evidence="10 11" key="1">
    <citation type="submission" date="2018-06" db="EMBL/GenBank/DDBJ databases">
        <title>Genomic Encyclopedia of Type Strains, Phase III (KMG-III): the genomes of soil and plant-associated and newly described type strains.</title>
        <authorList>
            <person name="Whitman W."/>
        </authorList>
    </citation>
    <scope>NUCLEOTIDE SEQUENCE [LARGE SCALE GENOMIC DNA]</scope>
    <source>
        <strain evidence="10 11">CECT 9025</strain>
    </source>
</reference>
<keyword evidence="2" id="KW-0328">Glycosyltransferase</keyword>
<dbReference type="Pfam" id="PF13632">
    <property type="entry name" value="Glyco_trans_2_3"/>
    <property type="match status" value="1"/>
</dbReference>
<dbReference type="InterPro" id="IPR001173">
    <property type="entry name" value="Glyco_trans_2-like"/>
</dbReference>
<evidence type="ECO:0000256" key="2">
    <source>
        <dbReference type="ARBA" id="ARBA00022676"/>
    </source>
</evidence>
<name>A0A318SM82_9RHOB</name>
<protein>
    <submittedName>
        <fullName evidence="10">Cellulose synthase/poly-beta-1,6-N-acetylglucosamine synthase-like glycosyltransferase</fullName>
    </submittedName>
</protein>
<keyword evidence="3 10" id="KW-0808">Transferase</keyword>
<dbReference type="InterPro" id="IPR050321">
    <property type="entry name" value="Glycosyltr_2/OpgH_subfam"/>
</dbReference>
<evidence type="ECO:0000313" key="10">
    <source>
        <dbReference type="EMBL" id="PYE80913.1"/>
    </source>
</evidence>
<proteinExistence type="predicted"/>
<dbReference type="Gene3D" id="3.90.550.10">
    <property type="entry name" value="Spore Coat Polysaccharide Biosynthesis Protein SpsA, Chain A"/>
    <property type="match status" value="1"/>
</dbReference>
<dbReference type="GO" id="GO:0016757">
    <property type="term" value="F:glycosyltransferase activity"/>
    <property type="evidence" value="ECO:0007669"/>
    <property type="project" value="UniProtKB-KW"/>
</dbReference>
<keyword evidence="4 8" id="KW-0812">Transmembrane</keyword>
<keyword evidence="5 8" id="KW-1133">Transmembrane helix</keyword>
<evidence type="ECO:0000256" key="8">
    <source>
        <dbReference type="SAM" id="Phobius"/>
    </source>
</evidence>
<feature type="region of interest" description="Disordered" evidence="7">
    <location>
        <begin position="1"/>
        <end position="36"/>
    </location>
</feature>
<dbReference type="InterPro" id="IPR029044">
    <property type="entry name" value="Nucleotide-diphossugar_trans"/>
</dbReference>
<gene>
    <name evidence="10" type="ORF">DFP88_10945</name>
</gene>
<keyword evidence="6 8" id="KW-0472">Membrane</keyword>
<evidence type="ECO:0000256" key="7">
    <source>
        <dbReference type="SAM" id="MobiDB-lite"/>
    </source>
</evidence>
<evidence type="ECO:0000256" key="1">
    <source>
        <dbReference type="ARBA" id="ARBA00004141"/>
    </source>
</evidence>
<dbReference type="EMBL" id="QJTE01000009">
    <property type="protein sequence ID" value="PYE80913.1"/>
    <property type="molecule type" value="Genomic_DNA"/>
</dbReference>
<evidence type="ECO:0000313" key="11">
    <source>
        <dbReference type="Proteomes" id="UP000248311"/>
    </source>
</evidence>
<feature type="transmembrane region" description="Helical" evidence="8">
    <location>
        <begin position="553"/>
        <end position="575"/>
    </location>
</feature>
<dbReference type="PANTHER" id="PTHR43867:SF2">
    <property type="entry name" value="CELLULOSE SYNTHASE CATALYTIC SUBUNIT A [UDP-FORMING]"/>
    <property type="match status" value="1"/>
</dbReference>
<dbReference type="GO" id="GO:0016020">
    <property type="term" value="C:membrane"/>
    <property type="evidence" value="ECO:0007669"/>
    <property type="project" value="UniProtKB-SubCell"/>
</dbReference>
<evidence type="ECO:0000259" key="9">
    <source>
        <dbReference type="Pfam" id="PF13632"/>
    </source>
</evidence>
<evidence type="ECO:0000256" key="5">
    <source>
        <dbReference type="ARBA" id="ARBA00022989"/>
    </source>
</evidence>
<keyword evidence="11" id="KW-1185">Reference proteome</keyword>
<sequence length="615" mass="67028">MGLQPIRQHRGGGHPGQLPASAAVPGRDRTGFEPGLRPALAAALHRRQRPANSPPLQVDPLEDPPDAALIAALGPALALEMGALPWRRCGAATVVLTAGTPLAPHQRRMLTARLGPVRLAQCPVASLRQAMAQVVEPALVAQAETCVPEGESCRSSRPALTGRIGITLAASAVLWGALSPASLALSLTLLSVATLVSSSLLRLAAALAAPLRVPKPPLSNRFAMQVAPVVSIFVPLYKEQYIAQHLLVRLSRLDYPQALLDICLILEDDDHVTRAAIEAVELPPQMRVIEVPEGKLRTKPRAMNYALRFARGSIIGIYDAEDAPAPDQITRVAERFAKAPPEVACLQGALDFYNTRTNWITRCFTLEYNGWFRVVLPGLARLGLVVPLGGTKLFLRRAALEAVGCWDAWNVTEDADLGLRLARRGYRTELIDTTTQEEATAHPWAWVRQRSRWLKGYGMTWAVAMRQPRRLWADLGPTGFVALNVLLLGTLLQFLLAPVLWSFWLLFLGLPHPIEPLLPNALAWSLALLFLGSEVLVIAVAGLGAVRAEKRGLLIWTVALSLYFPMATLAAWKAVWEIGRKPFFWDKTTHGLVLPPPDIPLNRPLQPSPRRASAA</sequence>
<dbReference type="AlphaFoldDB" id="A0A318SM82"/>